<reference evidence="2 4" key="1">
    <citation type="submission" date="2017-11" db="EMBL/GenBank/DDBJ databases">
        <title>The genome of Rhizophagus clarus HR1 reveals common genetic basis of auxotrophy among arbuscular mycorrhizal fungi.</title>
        <authorList>
            <person name="Kobayashi Y."/>
        </authorList>
    </citation>
    <scope>NUCLEOTIDE SEQUENCE [LARGE SCALE GENOMIC DNA]</scope>
    <source>
        <strain evidence="2 4">HR1</strain>
    </source>
</reference>
<keyword evidence="1" id="KW-0472">Membrane</keyword>
<comment type="caution">
    <text evidence="2">The sequence shown here is derived from an EMBL/GenBank/DDBJ whole genome shotgun (WGS) entry which is preliminary data.</text>
</comment>
<evidence type="ECO:0000313" key="3">
    <source>
        <dbReference type="EMBL" id="GES77000.1"/>
    </source>
</evidence>
<protein>
    <submittedName>
        <fullName evidence="2">Uncharacterized protein</fullName>
    </submittedName>
</protein>
<dbReference type="AlphaFoldDB" id="A0A2Z6RAA3"/>
<reference evidence="3" key="2">
    <citation type="submission" date="2019-10" db="EMBL/GenBank/DDBJ databases">
        <title>Conservation and host-specific expression of non-tandemly repeated heterogenous ribosome RNA gene in arbuscular mycorrhizal fungi.</title>
        <authorList>
            <person name="Maeda T."/>
            <person name="Kobayashi Y."/>
            <person name="Nakagawa T."/>
            <person name="Ezawa T."/>
            <person name="Yamaguchi K."/>
            <person name="Bino T."/>
            <person name="Nishimoto Y."/>
            <person name="Shigenobu S."/>
            <person name="Kawaguchi M."/>
        </authorList>
    </citation>
    <scope>NUCLEOTIDE SEQUENCE</scope>
    <source>
        <strain evidence="3">HR1</strain>
    </source>
</reference>
<dbReference type="STRING" id="94130.A0A2Z6RAA3"/>
<evidence type="ECO:0000256" key="1">
    <source>
        <dbReference type="SAM" id="Phobius"/>
    </source>
</evidence>
<dbReference type="EMBL" id="BLAL01000027">
    <property type="protein sequence ID" value="GES77000.1"/>
    <property type="molecule type" value="Genomic_DNA"/>
</dbReference>
<gene>
    <name evidence="3" type="ORF">RCL2_000438900</name>
    <name evidence="2" type="ORF">RclHR1_03470010</name>
</gene>
<keyword evidence="4" id="KW-1185">Reference proteome</keyword>
<dbReference type="EMBL" id="BEXD01002746">
    <property type="protein sequence ID" value="GBB99275.1"/>
    <property type="molecule type" value="Genomic_DNA"/>
</dbReference>
<dbReference type="Proteomes" id="UP000247702">
    <property type="component" value="Unassembled WGS sequence"/>
</dbReference>
<name>A0A2Z6RAA3_9GLOM</name>
<organism evidence="2 4">
    <name type="scientific">Rhizophagus clarus</name>
    <dbReference type="NCBI Taxonomy" id="94130"/>
    <lineage>
        <taxon>Eukaryota</taxon>
        <taxon>Fungi</taxon>
        <taxon>Fungi incertae sedis</taxon>
        <taxon>Mucoromycota</taxon>
        <taxon>Glomeromycotina</taxon>
        <taxon>Glomeromycetes</taxon>
        <taxon>Glomerales</taxon>
        <taxon>Glomeraceae</taxon>
        <taxon>Rhizophagus</taxon>
    </lineage>
</organism>
<feature type="transmembrane region" description="Helical" evidence="1">
    <location>
        <begin position="20"/>
        <end position="44"/>
    </location>
</feature>
<dbReference type="OrthoDB" id="2448606at2759"/>
<sequence length="90" mass="10732">MKDSLDRLIKNTRDNRIVFAWQTIVTLWTSYVMVLTASGLYIMIEIGQVELPKSFRTCGQFIDNVDKLFTFVEKYKYEIRKLRAYIQKEV</sequence>
<evidence type="ECO:0000313" key="2">
    <source>
        <dbReference type="EMBL" id="GBB99275.1"/>
    </source>
</evidence>
<accession>A0A2Z6RAA3</accession>
<proteinExistence type="predicted"/>
<keyword evidence="1" id="KW-0812">Transmembrane</keyword>
<evidence type="ECO:0000313" key="4">
    <source>
        <dbReference type="Proteomes" id="UP000247702"/>
    </source>
</evidence>
<dbReference type="Proteomes" id="UP000615446">
    <property type="component" value="Unassembled WGS sequence"/>
</dbReference>
<keyword evidence="1" id="KW-1133">Transmembrane helix</keyword>